<evidence type="ECO:0000256" key="5">
    <source>
        <dbReference type="ARBA" id="ARBA00023034"/>
    </source>
</evidence>
<dbReference type="STRING" id="451379.A0A0N5ATW2"/>
<evidence type="ECO:0000256" key="3">
    <source>
        <dbReference type="ARBA" id="ARBA00022824"/>
    </source>
</evidence>
<dbReference type="Proteomes" id="UP000046393">
    <property type="component" value="Unplaced"/>
</dbReference>
<name>A0A0N5ATW2_9BILA</name>
<dbReference type="AlphaFoldDB" id="A0A0N5ATW2"/>
<dbReference type="InterPro" id="IPR011012">
    <property type="entry name" value="Longin-like_dom_sf"/>
</dbReference>
<dbReference type="Pfam" id="PF04099">
    <property type="entry name" value="Sybindin"/>
    <property type="match status" value="1"/>
</dbReference>
<evidence type="ECO:0000256" key="4">
    <source>
        <dbReference type="ARBA" id="ARBA00022892"/>
    </source>
</evidence>
<dbReference type="SUPFAM" id="SSF64356">
    <property type="entry name" value="SNARE-like"/>
    <property type="match status" value="1"/>
</dbReference>
<dbReference type="Gene3D" id="3.30.450.70">
    <property type="match status" value="1"/>
</dbReference>
<dbReference type="InterPro" id="IPR007233">
    <property type="entry name" value="TRAPPC"/>
</dbReference>
<dbReference type="CDD" id="cd14856">
    <property type="entry name" value="TRAPPC4_synbindin"/>
    <property type="match status" value="1"/>
</dbReference>
<dbReference type="SMART" id="SM01399">
    <property type="entry name" value="Sybindin"/>
    <property type="match status" value="1"/>
</dbReference>
<comment type="subunit">
    <text evidence="9">Part of the multisubunit transport protein particle (TRAPP) complex.</text>
</comment>
<evidence type="ECO:0000313" key="11">
    <source>
        <dbReference type="WBParaSite" id="SMUV_0000828201-mRNA-1"/>
    </source>
</evidence>
<dbReference type="GO" id="GO:0005794">
    <property type="term" value="C:Golgi apparatus"/>
    <property type="evidence" value="ECO:0007669"/>
    <property type="project" value="UniProtKB-SubCell"/>
</dbReference>
<keyword evidence="2 9" id="KW-0813">Transport</keyword>
<reference evidence="11" key="1">
    <citation type="submission" date="2017-02" db="UniProtKB">
        <authorList>
            <consortium name="WormBaseParasite"/>
        </authorList>
    </citation>
    <scope>IDENTIFICATION</scope>
</reference>
<dbReference type="WBParaSite" id="SMUV_0000828201-mRNA-1">
    <property type="protein sequence ID" value="SMUV_0000828201-mRNA-1"/>
    <property type="gene ID" value="SMUV_0000828201"/>
</dbReference>
<dbReference type="PANTHER" id="PTHR23249">
    <property type="entry name" value="TRAFFICKING PROTEIN PARTICLE COMPLEX SUBUNIT"/>
    <property type="match status" value="1"/>
</dbReference>
<comment type="similarity">
    <text evidence="6">Belongs to the TRAPP small subunits family. TRAPPC4 subfamily.</text>
</comment>
<dbReference type="GO" id="GO:0030008">
    <property type="term" value="C:TRAPP complex"/>
    <property type="evidence" value="ECO:0007669"/>
    <property type="project" value="UniProtKB-UniRule"/>
</dbReference>
<dbReference type="GO" id="GO:0005783">
    <property type="term" value="C:endoplasmic reticulum"/>
    <property type="evidence" value="ECO:0007669"/>
    <property type="project" value="UniProtKB-SubCell"/>
</dbReference>
<sequence length="222" mass="24965">MSIYKIFIINRGGSLIYDWEGKNDAVSVEKTFSYPIDIVLEVIDQRVTVVFGERDGIGLRYTLVAVNGFRVQNSSVTLEDGKAYEVLEYLKDEAHFPLNLRFAPPAITPNEKIILSSTFHSLFTIAAQLSPVSKSSGIEVLSTSQFRLHCFQSTTGVKFVIVGVANVSTGIEGLLRKIYELYADYALKNPFYSIDMPIRCQRFDDAIKNLIEKHDKINLVTI</sequence>
<evidence type="ECO:0000256" key="1">
    <source>
        <dbReference type="ARBA" id="ARBA00004555"/>
    </source>
</evidence>
<protein>
    <recommendedName>
        <fullName evidence="9">Trafficking protein particle complex subunit</fullName>
    </recommendedName>
</protein>
<evidence type="ECO:0000256" key="7">
    <source>
        <dbReference type="ARBA" id="ARBA00046052"/>
    </source>
</evidence>
<dbReference type="GO" id="GO:0006888">
    <property type="term" value="P:endoplasmic reticulum to Golgi vesicle-mediated transport"/>
    <property type="evidence" value="ECO:0007669"/>
    <property type="project" value="UniProtKB-UniRule"/>
</dbReference>
<dbReference type="Gene3D" id="2.30.42.40">
    <property type="match status" value="1"/>
</dbReference>
<dbReference type="PANTHER" id="PTHR23249:SF15">
    <property type="entry name" value="TRAFFICKING PROTEIN PARTICLE COMPLEX SUBUNIT 4"/>
    <property type="match status" value="1"/>
</dbReference>
<keyword evidence="3 9" id="KW-0256">Endoplasmic reticulum</keyword>
<comment type="subunit">
    <text evidence="8">Component of the multisubunit TRAPP (transport protein particle) complex, which includes at least TRAPPC2, TRAPPC2L, TRAPPC3, TRAPPC3L, TRAPPC4, TRAPPC5, TRAPPC8, TRAPPC9, TRAPPC10, TRAPPC11 and TRAPPC12. Interacts with SDC2.</text>
</comment>
<evidence type="ECO:0000256" key="8">
    <source>
        <dbReference type="ARBA" id="ARBA00046941"/>
    </source>
</evidence>
<proteinExistence type="inferred from homology"/>
<comment type="subcellular location">
    <subcellularLocation>
        <location evidence="9">Endoplasmic reticulum</location>
    </subcellularLocation>
    <subcellularLocation>
        <location evidence="9">Golgi apparatus</location>
        <location evidence="9">cis-Golgi network</location>
    </subcellularLocation>
    <subcellularLocation>
        <location evidence="1">Golgi apparatus</location>
    </subcellularLocation>
</comment>
<keyword evidence="4 9" id="KW-0931">ER-Golgi transport</keyword>
<evidence type="ECO:0000256" key="6">
    <source>
        <dbReference type="ARBA" id="ARBA00038179"/>
    </source>
</evidence>
<evidence type="ECO:0000256" key="2">
    <source>
        <dbReference type="ARBA" id="ARBA00022448"/>
    </source>
</evidence>
<evidence type="ECO:0000313" key="10">
    <source>
        <dbReference type="Proteomes" id="UP000046393"/>
    </source>
</evidence>
<organism evidence="10 11">
    <name type="scientific">Syphacia muris</name>
    <dbReference type="NCBI Taxonomy" id="451379"/>
    <lineage>
        <taxon>Eukaryota</taxon>
        <taxon>Metazoa</taxon>
        <taxon>Ecdysozoa</taxon>
        <taxon>Nematoda</taxon>
        <taxon>Chromadorea</taxon>
        <taxon>Rhabditida</taxon>
        <taxon>Spirurina</taxon>
        <taxon>Oxyuridomorpha</taxon>
        <taxon>Oxyuroidea</taxon>
        <taxon>Oxyuridae</taxon>
        <taxon>Syphacia</taxon>
    </lineage>
</organism>
<comment type="function">
    <text evidence="7">Core component of the TRAPP complexes which has a function of guanine nucleotide exchange factor activity for Rab1 GTPase. Plays a role in vesicular transport from endoplasmic reticulum to Golgi and autophagy. May play a role in dendrite postsynaptic membrane trafficking.</text>
</comment>
<keyword evidence="5 9" id="KW-0333">Golgi apparatus</keyword>
<accession>A0A0N5ATW2</accession>
<evidence type="ECO:0000256" key="9">
    <source>
        <dbReference type="RuleBase" id="RU366065"/>
    </source>
</evidence>
<keyword evidence="10" id="KW-1185">Reference proteome</keyword>